<dbReference type="STRING" id="311410.LA5095_02644"/>
<dbReference type="PANTHER" id="PTHR30290:SF10">
    <property type="entry name" value="PERIPLASMIC OLIGOPEPTIDE-BINDING PROTEIN-RELATED"/>
    <property type="match status" value="1"/>
</dbReference>
<proteinExistence type="inferred from homology"/>
<comment type="similarity">
    <text evidence="2">Belongs to the bacterial solute-binding protein 5 family.</text>
</comment>
<dbReference type="InterPro" id="IPR000914">
    <property type="entry name" value="SBP_5_dom"/>
</dbReference>
<evidence type="ECO:0000256" key="3">
    <source>
        <dbReference type="ARBA" id="ARBA00022448"/>
    </source>
</evidence>
<dbReference type="PANTHER" id="PTHR30290">
    <property type="entry name" value="PERIPLASMIC BINDING COMPONENT OF ABC TRANSPORTER"/>
    <property type="match status" value="1"/>
</dbReference>
<evidence type="ECO:0000256" key="1">
    <source>
        <dbReference type="ARBA" id="ARBA00004418"/>
    </source>
</evidence>
<name>A0A0M6ZPX7_9HYPH</name>
<dbReference type="GO" id="GO:0043190">
    <property type="term" value="C:ATP-binding cassette (ABC) transporter complex"/>
    <property type="evidence" value="ECO:0007669"/>
    <property type="project" value="InterPro"/>
</dbReference>
<comment type="subcellular location">
    <subcellularLocation>
        <location evidence="1">Periplasm</location>
    </subcellularLocation>
</comment>
<evidence type="ECO:0000313" key="7">
    <source>
        <dbReference type="Proteomes" id="UP000049983"/>
    </source>
</evidence>
<accession>A0A0M6ZPX7</accession>
<dbReference type="Proteomes" id="UP000049983">
    <property type="component" value="Unassembled WGS sequence"/>
</dbReference>
<dbReference type="AlphaFoldDB" id="A0A0M6ZPX7"/>
<reference evidence="7" key="1">
    <citation type="submission" date="2015-07" db="EMBL/GenBank/DDBJ databases">
        <authorList>
            <person name="Rodrigo-Torres Lidia"/>
            <person name="Arahal R.David."/>
        </authorList>
    </citation>
    <scope>NUCLEOTIDE SEQUENCE [LARGE SCALE GENOMIC DNA]</scope>
    <source>
        <strain evidence="7">CECT 5096</strain>
    </source>
</reference>
<keyword evidence="4" id="KW-0732">Signal</keyword>
<keyword evidence="3" id="KW-0813">Transport</keyword>
<dbReference type="PIRSF" id="PIRSF002741">
    <property type="entry name" value="MppA"/>
    <property type="match status" value="1"/>
</dbReference>
<feature type="domain" description="Solute-binding protein family 5" evidence="5">
    <location>
        <begin position="89"/>
        <end position="447"/>
    </location>
</feature>
<dbReference type="InterPro" id="IPR039424">
    <property type="entry name" value="SBP_5"/>
</dbReference>
<dbReference type="EMBL" id="CXWC01000001">
    <property type="protein sequence ID" value="CTQ63554.1"/>
    <property type="molecule type" value="Genomic_DNA"/>
</dbReference>
<dbReference type="GO" id="GO:0015833">
    <property type="term" value="P:peptide transport"/>
    <property type="evidence" value="ECO:0007669"/>
    <property type="project" value="TreeGrafter"/>
</dbReference>
<evidence type="ECO:0000256" key="4">
    <source>
        <dbReference type="ARBA" id="ARBA00022729"/>
    </source>
</evidence>
<dbReference type="GO" id="GO:0030288">
    <property type="term" value="C:outer membrane-bounded periplasmic space"/>
    <property type="evidence" value="ECO:0007669"/>
    <property type="project" value="UniProtKB-ARBA"/>
</dbReference>
<evidence type="ECO:0000259" key="5">
    <source>
        <dbReference type="Pfam" id="PF00496"/>
    </source>
</evidence>
<dbReference type="Gene3D" id="3.10.105.10">
    <property type="entry name" value="Dipeptide-binding Protein, Domain 3"/>
    <property type="match status" value="1"/>
</dbReference>
<sequence>MFSSVLETALPNKKIKSVFTVSLSLVALAAMAFVIPVNRAQAADKTMRIAVPFGPKSSVPDPRARQNGWLSNRAGVSETLISLGYDMALQPRLAESFSNVSPTEWKLTLRPNVKFHDGSIMTAEDVRASFEKLDQEGHPAHNPRLSKLLGLDAITVEDPHTLVFKTKTPNSAFLWSLTEPSAAVMREGTDDLPLIGTGPFVFVTAETDKTYRTRKFADYWGGDPKLDAIVMDALSDSSVAALALQAGDVDLVTNYPEPDFAELKNKGEGQLFSNPTTRLFFFQVRTADGPLANESLRTAISLGLDRDTIVAASLNGVGGEVANGIFPTSMESWVNSGLSLKYDPEQAKAVLDQAGIKDTNGDGNRELEGVEVLLKIRSYEGRAALRPTLEITQAMLQQIGIRSEISMAEYDANNEALKAGEIQMHLQAWGTAPLGDPNYFPSTLVESGVGYNFSGYSNPELDDLLVKGRESFDDEVRKDYYDRIQEIINTDLPLIPVFHKTQVSVGNGKVDGYRIHPAETYLVTPDLTLAD</sequence>
<dbReference type="InterPro" id="IPR030678">
    <property type="entry name" value="Peptide/Ni-bd"/>
</dbReference>
<dbReference type="GO" id="GO:1904680">
    <property type="term" value="F:peptide transmembrane transporter activity"/>
    <property type="evidence" value="ECO:0007669"/>
    <property type="project" value="TreeGrafter"/>
</dbReference>
<gene>
    <name evidence="6" type="primary">dppA_1</name>
    <name evidence="6" type="ORF">LA5096_00013</name>
</gene>
<dbReference type="SUPFAM" id="SSF53850">
    <property type="entry name" value="Periplasmic binding protein-like II"/>
    <property type="match status" value="1"/>
</dbReference>
<evidence type="ECO:0000313" key="6">
    <source>
        <dbReference type="EMBL" id="CTQ63554.1"/>
    </source>
</evidence>
<organism evidence="6 7">
    <name type="scientific">Roseibium album</name>
    <dbReference type="NCBI Taxonomy" id="311410"/>
    <lineage>
        <taxon>Bacteria</taxon>
        <taxon>Pseudomonadati</taxon>
        <taxon>Pseudomonadota</taxon>
        <taxon>Alphaproteobacteria</taxon>
        <taxon>Hyphomicrobiales</taxon>
        <taxon>Stappiaceae</taxon>
        <taxon>Roseibium</taxon>
    </lineage>
</organism>
<dbReference type="CDD" id="cd08490">
    <property type="entry name" value="PBP2_NikA_DppA_OppA_like_3"/>
    <property type="match status" value="1"/>
</dbReference>
<protein>
    <submittedName>
        <fullName evidence="6">Dipeptide-binding protein</fullName>
    </submittedName>
</protein>
<dbReference type="Gene3D" id="3.40.190.10">
    <property type="entry name" value="Periplasmic binding protein-like II"/>
    <property type="match status" value="1"/>
</dbReference>
<dbReference type="Pfam" id="PF00496">
    <property type="entry name" value="SBP_bac_5"/>
    <property type="match status" value="1"/>
</dbReference>
<evidence type="ECO:0000256" key="2">
    <source>
        <dbReference type="ARBA" id="ARBA00005695"/>
    </source>
</evidence>
<keyword evidence="7" id="KW-1185">Reference proteome</keyword>